<dbReference type="SUPFAM" id="SSF55846">
    <property type="entry name" value="N-acetylmuramoyl-L-alanine amidase-like"/>
    <property type="match status" value="1"/>
</dbReference>
<evidence type="ECO:0000259" key="4">
    <source>
        <dbReference type="SMART" id="SM00701"/>
    </source>
</evidence>
<dbReference type="Gene3D" id="3.40.80.10">
    <property type="entry name" value="Peptidoglycan recognition protein-like"/>
    <property type="match status" value="1"/>
</dbReference>
<dbReference type="PROSITE" id="PS51318">
    <property type="entry name" value="TAT"/>
    <property type="match status" value="1"/>
</dbReference>
<reference evidence="5" key="1">
    <citation type="submission" date="2022-06" db="EMBL/GenBank/DDBJ databases">
        <title>Genomic Encyclopedia of Archaeal and Bacterial Type Strains, Phase II (KMG-II): from individual species to whole genera.</title>
        <authorList>
            <person name="Goeker M."/>
        </authorList>
    </citation>
    <scope>NUCLEOTIDE SEQUENCE</scope>
    <source>
        <strain evidence="5">DSM 43935</strain>
    </source>
</reference>
<dbReference type="InterPro" id="IPR002502">
    <property type="entry name" value="Amidase_domain"/>
</dbReference>
<dbReference type="InterPro" id="IPR006619">
    <property type="entry name" value="PGRP_domain_met/bac"/>
</dbReference>
<name>A0AAE3KIN6_9PSEU</name>
<dbReference type="PANTHER" id="PTHR11022:SF41">
    <property type="entry name" value="PEPTIDOGLYCAN-RECOGNITION PROTEIN LC-RELATED"/>
    <property type="match status" value="1"/>
</dbReference>
<dbReference type="SMART" id="SM00701">
    <property type="entry name" value="PGRP"/>
    <property type="match status" value="1"/>
</dbReference>
<evidence type="ECO:0000256" key="1">
    <source>
        <dbReference type="ARBA" id="ARBA00007553"/>
    </source>
</evidence>
<dbReference type="GO" id="GO:0008745">
    <property type="term" value="F:N-acetylmuramoyl-L-alanine amidase activity"/>
    <property type="evidence" value="ECO:0007669"/>
    <property type="project" value="InterPro"/>
</dbReference>
<evidence type="ECO:0000256" key="2">
    <source>
        <dbReference type="SAM" id="Phobius"/>
    </source>
</evidence>
<feature type="domain" description="Peptidoglycan recognition protein family" evidence="4">
    <location>
        <begin position="47"/>
        <end position="201"/>
    </location>
</feature>
<keyword evidence="2" id="KW-0472">Membrane</keyword>
<evidence type="ECO:0000313" key="6">
    <source>
        <dbReference type="Proteomes" id="UP001206128"/>
    </source>
</evidence>
<dbReference type="GO" id="GO:0009253">
    <property type="term" value="P:peptidoglycan catabolic process"/>
    <property type="evidence" value="ECO:0007669"/>
    <property type="project" value="InterPro"/>
</dbReference>
<organism evidence="5 6">
    <name type="scientific">Goodfellowiella coeruleoviolacea</name>
    <dbReference type="NCBI Taxonomy" id="334858"/>
    <lineage>
        <taxon>Bacteria</taxon>
        <taxon>Bacillati</taxon>
        <taxon>Actinomycetota</taxon>
        <taxon>Actinomycetes</taxon>
        <taxon>Pseudonocardiales</taxon>
        <taxon>Pseudonocardiaceae</taxon>
        <taxon>Goodfellowiella</taxon>
    </lineage>
</organism>
<dbReference type="Proteomes" id="UP001206128">
    <property type="component" value="Unassembled WGS sequence"/>
</dbReference>
<comment type="caution">
    <text evidence="5">The sequence shown here is derived from an EMBL/GenBank/DDBJ whole genome shotgun (WGS) entry which is preliminary data.</text>
</comment>
<evidence type="ECO:0000313" key="5">
    <source>
        <dbReference type="EMBL" id="MCP2168665.1"/>
    </source>
</evidence>
<dbReference type="Pfam" id="PF01510">
    <property type="entry name" value="Amidase_2"/>
    <property type="match status" value="1"/>
</dbReference>
<feature type="domain" description="N-acetylmuramoyl-L-alanine amidase" evidence="3">
    <location>
        <begin position="57"/>
        <end position="207"/>
    </location>
</feature>
<proteinExistence type="inferred from homology"/>
<dbReference type="InterPro" id="IPR036505">
    <property type="entry name" value="Amidase/PGRP_sf"/>
</dbReference>
<sequence>MIHEHGQLNRRALLRGALGTGVLLGSGLGVATVGAVTAPTAAAATGPTIASCATWGARQPTRNPTAVYSRPARILIHHTATDNVEDYSLAHAYEHARWIQDLHMDTNGWLDSGQHFTNSRGGYLMEGRHQSLAALRSGDHLIEGAHCPGQNRTAIGIENEGNYMEVEPPQALWDSLVAFCVYTCQQYDIPPTEIDGHRDYYDTLCPGDRLYALLPRLREEVAAALN</sequence>
<dbReference type="SMART" id="SM00644">
    <property type="entry name" value="Ami_2"/>
    <property type="match status" value="1"/>
</dbReference>
<keyword evidence="2" id="KW-0812">Transmembrane</keyword>
<feature type="transmembrane region" description="Helical" evidence="2">
    <location>
        <begin position="12"/>
        <end position="36"/>
    </location>
</feature>
<comment type="similarity">
    <text evidence="1">Belongs to the N-acetylmuramoyl-L-alanine amidase 2 family.</text>
</comment>
<keyword evidence="6" id="KW-1185">Reference proteome</keyword>
<evidence type="ECO:0000259" key="3">
    <source>
        <dbReference type="SMART" id="SM00644"/>
    </source>
</evidence>
<dbReference type="CDD" id="cd06583">
    <property type="entry name" value="PGRP"/>
    <property type="match status" value="1"/>
</dbReference>
<dbReference type="RefSeq" id="WP_253776731.1">
    <property type="nucleotide sequence ID" value="NZ_JAMTCK010000015.1"/>
</dbReference>
<dbReference type="InterPro" id="IPR006311">
    <property type="entry name" value="TAT_signal"/>
</dbReference>
<accession>A0AAE3KIN6</accession>
<gene>
    <name evidence="5" type="ORF">LX83_005543</name>
</gene>
<dbReference type="GO" id="GO:0008270">
    <property type="term" value="F:zinc ion binding"/>
    <property type="evidence" value="ECO:0007669"/>
    <property type="project" value="InterPro"/>
</dbReference>
<protein>
    <submittedName>
        <fullName evidence="5">N-acetylmuramoyl-L-alanine amidase</fullName>
    </submittedName>
</protein>
<dbReference type="AlphaFoldDB" id="A0AAE3KIN6"/>
<dbReference type="PANTHER" id="PTHR11022">
    <property type="entry name" value="PEPTIDOGLYCAN RECOGNITION PROTEIN"/>
    <property type="match status" value="1"/>
</dbReference>
<dbReference type="EMBL" id="JAMTCK010000015">
    <property type="protein sequence ID" value="MCP2168665.1"/>
    <property type="molecule type" value="Genomic_DNA"/>
</dbReference>
<dbReference type="InterPro" id="IPR015510">
    <property type="entry name" value="PGRP"/>
</dbReference>
<keyword evidence="2" id="KW-1133">Transmembrane helix</keyword>